<dbReference type="Proteomes" id="UP000198982">
    <property type="component" value="Unassembled WGS sequence"/>
</dbReference>
<sequence length="107" mass="11863">MLASTSRTALKVLTPSLADRLRIFNAAARQLQANGIRILGFCPAQNFLVIDPDAGQRLVALGHREGFKRRPTAGSTHYSVQFQGVTLEWREPISAARPEGWQRPTVH</sequence>
<dbReference type="AlphaFoldDB" id="A0A1H4QUJ8"/>
<dbReference type="EMBL" id="FNTJ01000001">
    <property type="protein sequence ID" value="SEC23218.1"/>
    <property type="molecule type" value="Genomic_DNA"/>
</dbReference>
<organism evidence="1 2">
    <name type="scientific">Pseudomonas saponiphila</name>
    <dbReference type="NCBI Taxonomy" id="556534"/>
    <lineage>
        <taxon>Bacteria</taxon>
        <taxon>Pseudomonadati</taxon>
        <taxon>Pseudomonadota</taxon>
        <taxon>Gammaproteobacteria</taxon>
        <taxon>Pseudomonadales</taxon>
        <taxon>Pseudomonadaceae</taxon>
        <taxon>Pseudomonas</taxon>
    </lineage>
</organism>
<name>A0A1H4QUJ8_9PSED</name>
<evidence type="ECO:0000313" key="2">
    <source>
        <dbReference type="Proteomes" id="UP000198982"/>
    </source>
</evidence>
<reference evidence="2" key="1">
    <citation type="submission" date="2016-10" db="EMBL/GenBank/DDBJ databases">
        <authorList>
            <person name="Varghese N."/>
            <person name="Submissions S."/>
        </authorList>
    </citation>
    <scope>NUCLEOTIDE SEQUENCE [LARGE SCALE GENOMIC DNA]</scope>
    <source>
        <strain evidence="2">DSM 9751</strain>
    </source>
</reference>
<proteinExistence type="predicted"/>
<dbReference type="RefSeq" id="WP_092316220.1">
    <property type="nucleotide sequence ID" value="NZ_FNTJ01000001.1"/>
</dbReference>
<protein>
    <submittedName>
        <fullName evidence="1">Uncharacterized protein</fullName>
    </submittedName>
</protein>
<gene>
    <name evidence="1" type="ORF">SAMN05216178_3916</name>
</gene>
<keyword evidence="2" id="KW-1185">Reference proteome</keyword>
<evidence type="ECO:0000313" key="1">
    <source>
        <dbReference type="EMBL" id="SEC23218.1"/>
    </source>
</evidence>
<accession>A0A1H4QUJ8</accession>